<evidence type="ECO:0000313" key="2">
    <source>
        <dbReference type="EMBL" id="MBA2114391.1"/>
    </source>
</evidence>
<dbReference type="AlphaFoldDB" id="A0A7V8V3V7"/>
<dbReference type="Proteomes" id="UP000551616">
    <property type="component" value="Unassembled WGS sequence"/>
</dbReference>
<dbReference type="GO" id="GO:0006614">
    <property type="term" value="P:SRP-dependent cotranslational protein targeting to membrane"/>
    <property type="evidence" value="ECO:0007669"/>
    <property type="project" value="InterPro"/>
</dbReference>
<name>A0A7V8V3V7_9BACT</name>
<dbReference type="RefSeq" id="WP_207395836.1">
    <property type="nucleotide sequence ID" value="NZ_JABRWO010000003.1"/>
</dbReference>
<dbReference type="EMBL" id="JABRWO010000003">
    <property type="protein sequence ID" value="MBA2114391.1"/>
    <property type="molecule type" value="Genomic_DNA"/>
</dbReference>
<reference evidence="2 3" key="1">
    <citation type="submission" date="2020-05" db="EMBL/GenBank/DDBJ databases">
        <title>Bremerella alba sp. nov., a novel planctomycete isolated from the surface of the macroalga Fucus spiralis.</title>
        <authorList>
            <person name="Godinho O."/>
            <person name="Botelho R."/>
            <person name="Albuquerque L."/>
            <person name="Wiegand S."/>
            <person name="Da Costa M.S."/>
            <person name="Lobo-Da-Cunha A."/>
            <person name="Jogler C."/>
            <person name="Lage O.M."/>
        </authorList>
    </citation>
    <scope>NUCLEOTIDE SEQUENCE [LARGE SCALE GENOMIC DNA]</scope>
    <source>
        <strain evidence="2 3">FF15</strain>
    </source>
</reference>
<dbReference type="GO" id="GO:0005525">
    <property type="term" value="F:GTP binding"/>
    <property type="evidence" value="ECO:0007669"/>
    <property type="project" value="InterPro"/>
</dbReference>
<protein>
    <submittedName>
        <fullName evidence="2">Signal recognition particle 54 kDa protein</fullName>
    </submittedName>
</protein>
<evidence type="ECO:0000313" key="3">
    <source>
        <dbReference type="Proteomes" id="UP000551616"/>
    </source>
</evidence>
<proteinExistence type="predicted"/>
<dbReference type="Pfam" id="PF02978">
    <property type="entry name" value="SRP_SPB"/>
    <property type="match status" value="1"/>
</dbReference>
<dbReference type="SUPFAM" id="SSF47446">
    <property type="entry name" value="Signal peptide-binding domain"/>
    <property type="match status" value="1"/>
</dbReference>
<dbReference type="GO" id="GO:0003924">
    <property type="term" value="F:GTPase activity"/>
    <property type="evidence" value="ECO:0007669"/>
    <property type="project" value="InterPro"/>
</dbReference>
<sequence>MAHSFTLDDFRKQLEQITRPSLLKRMLGLTLGMGEMTKTLQSGEHQREMCRLGGMIDAMTPVERSDPKSIDLGRRLQIAKGTGVSPREATDLIKQFESMATLMKKMAEGGNRHAIEKLRELRRGELVDDWDDDDILGTDDDS</sequence>
<dbReference type="GO" id="GO:0048500">
    <property type="term" value="C:signal recognition particle"/>
    <property type="evidence" value="ECO:0007669"/>
    <property type="project" value="InterPro"/>
</dbReference>
<feature type="domain" description="Signal recognition particle SRP54 subunit M-domain" evidence="1">
    <location>
        <begin position="4"/>
        <end position="103"/>
    </location>
</feature>
<evidence type="ECO:0000259" key="1">
    <source>
        <dbReference type="Pfam" id="PF02978"/>
    </source>
</evidence>
<dbReference type="GO" id="GO:0008312">
    <property type="term" value="F:7S RNA binding"/>
    <property type="evidence" value="ECO:0007669"/>
    <property type="project" value="InterPro"/>
</dbReference>
<organism evidence="2 3">
    <name type="scientific">Bremerella alba</name>
    <dbReference type="NCBI Taxonomy" id="980252"/>
    <lineage>
        <taxon>Bacteria</taxon>
        <taxon>Pseudomonadati</taxon>
        <taxon>Planctomycetota</taxon>
        <taxon>Planctomycetia</taxon>
        <taxon>Pirellulales</taxon>
        <taxon>Pirellulaceae</taxon>
        <taxon>Bremerella</taxon>
    </lineage>
</organism>
<dbReference type="InterPro" id="IPR022941">
    <property type="entry name" value="SRP54"/>
</dbReference>
<gene>
    <name evidence="2" type="primary">srp54</name>
    <name evidence="2" type="ORF">HOV93_15490</name>
</gene>
<accession>A0A7V8V3V7</accession>
<dbReference type="Gene3D" id="1.10.260.30">
    <property type="entry name" value="Signal recognition particle, SRP54 subunit, M-domain"/>
    <property type="match status" value="1"/>
</dbReference>
<dbReference type="PANTHER" id="PTHR11564">
    <property type="entry name" value="SIGNAL RECOGNITION PARTICLE 54K PROTEIN SRP54"/>
    <property type="match status" value="1"/>
</dbReference>
<comment type="caution">
    <text evidence="2">The sequence shown here is derived from an EMBL/GenBank/DDBJ whole genome shotgun (WGS) entry which is preliminary data.</text>
</comment>
<keyword evidence="3" id="KW-1185">Reference proteome</keyword>
<dbReference type="InterPro" id="IPR004125">
    <property type="entry name" value="Signal_recog_particle_SRP54_M"/>
</dbReference>
<dbReference type="PANTHER" id="PTHR11564:SF5">
    <property type="entry name" value="SIGNAL RECOGNITION PARTICLE SUBUNIT SRP54"/>
    <property type="match status" value="1"/>
</dbReference>
<dbReference type="InterPro" id="IPR036891">
    <property type="entry name" value="Signal_recog_part_SRP54_M_sf"/>
</dbReference>